<gene>
    <name evidence="1" type="ORF">KKC1_19250</name>
</gene>
<dbReference type="EMBL" id="BDGJ01000100">
    <property type="protein sequence ID" value="GAW92776.1"/>
    <property type="molecule type" value="Genomic_DNA"/>
</dbReference>
<protein>
    <submittedName>
        <fullName evidence="1">Uncharacterized protein</fullName>
    </submittedName>
</protein>
<dbReference type="Proteomes" id="UP000197032">
    <property type="component" value="Unassembled WGS sequence"/>
</dbReference>
<reference evidence="2" key="1">
    <citation type="journal article" date="2017" name="Appl. Environ. Microbiol.">
        <title>Genomic analysis of Calderihabitans maritimus KKC1, a thermophilic hydrogenogenic carboxydotrophic bacterium isolated from marine sediment.</title>
        <authorList>
            <person name="Omae K."/>
            <person name="Yoneda Y."/>
            <person name="Fukuyama Y."/>
            <person name="Yoshida T."/>
            <person name="Sako Y."/>
        </authorList>
    </citation>
    <scope>NUCLEOTIDE SEQUENCE [LARGE SCALE GENOMIC DNA]</scope>
    <source>
        <strain evidence="2">KKC1</strain>
    </source>
</reference>
<evidence type="ECO:0000313" key="1">
    <source>
        <dbReference type="EMBL" id="GAW92776.1"/>
    </source>
</evidence>
<evidence type="ECO:0000313" key="2">
    <source>
        <dbReference type="Proteomes" id="UP000197032"/>
    </source>
</evidence>
<name>A0A1Z5HTA8_9FIRM</name>
<organism evidence="1 2">
    <name type="scientific">Calderihabitans maritimus</name>
    <dbReference type="NCBI Taxonomy" id="1246530"/>
    <lineage>
        <taxon>Bacteria</taxon>
        <taxon>Bacillati</taxon>
        <taxon>Bacillota</taxon>
        <taxon>Clostridia</taxon>
        <taxon>Neomoorellales</taxon>
        <taxon>Calderihabitantaceae</taxon>
        <taxon>Calderihabitans</taxon>
    </lineage>
</organism>
<accession>A0A1Z5HTA8</accession>
<proteinExistence type="predicted"/>
<comment type="caution">
    <text evidence="1">The sequence shown here is derived from an EMBL/GenBank/DDBJ whole genome shotgun (WGS) entry which is preliminary data.</text>
</comment>
<keyword evidence="2" id="KW-1185">Reference proteome</keyword>
<sequence length="13" mass="1410">RTGSFTSDSEPIL</sequence>
<feature type="non-terminal residue" evidence="1">
    <location>
        <position position="1"/>
    </location>
</feature>